<dbReference type="InterPro" id="IPR038408">
    <property type="entry name" value="GNK2_sf"/>
</dbReference>
<organism evidence="18 19">
    <name type="scientific">Parasponia andersonii</name>
    <name type="common">Sponia andersonii</name>
    <dbReference type="NCBI Taxonomy" id="3476"/>
    <lineage>
        <taxon>Eukaryota</taxon>
        <taxon>Viridiplantae</taxon>
        <taxon>Streptophyta</taxon>
        <taxon>Embryophyta</taxon>
        <taxon>Tracheophyta</taxon>
        <taxon>Spermatophyta</taxon>
        <taxon>Magnoliopsida</taxon>
        <taxon>eudicotyledons</taxon>
        <taxon>Gunneridae</taxon>
        <taxon>Pentapetalae</taxon>
        <taxon>rosids</taxon>
        <taxon>fabids</taxon>
        <taxon>Rosales</taxon>
        <taxon>Cannabaceae</taxon>
        <taxon>Parasponia</taxon>
    </lineage>
</organism>
<feature type="domain" description="Gnk2-homologous" evidence="17">
    <location>
        <begin position="24"/>
        <end position="131"/>
    </location>
</feature>
<dbReference type="OrthoDB" id="1908162at2759"/>
<dbReference type="FunFam" id="3.30.430.20:FF:000002">
    <property type="entry name" value="Cysteine-rich receptor-like protein kinase 10"/>
    <property type="match status" value="1"/>
</dbReference>
<dbReference type="GO" id="GO:0004674">
    <property type="term" value="F:protein serine/threonine kinase activity"/>
    <property type="evidence" value="ECO:0007669"/>
    <property type="project" value="UniProtKB-KW"/>
</dbReference>
<evidence type="ECO:0000313" key="19">
    <source>
        <dbReference type="Proteomes" id="UP000237105"/>
    </source>
</evidence>
<dbReference type="SUPFAM" id="SSF56112">
    <property type="entry name" value="Protein kinase-like (PK-like)"/>
    <property type="match status" value="1"/>
</dbReference>
<dbReference type="GO" id="GO:0005886">
    <property type="term" value="C:plasma membrane"/>
    <property type="evidence" value="ECO:0007669"/>
    <property type="project" value="TreeGrafter"/>
</dbReference>
<feature type="binding site" evidence="14">
    <location>
        <position position="260"/>
    </location>
    <ligand>
        <name>ATP</name>
        <dbReference type="ChEBI" id="CHEBI:30616"/>
    </ligand>
</feature>
<dbReference type="PANTHER" id="PTHR27002">
    <property type="entry name" value="RECEPTOR-LIKE SERINE/THREONINE-PROTEIN KINASE SD1-8"/>
    <property type="match status" value="1"/>
</dbReference>
<dbReference type="PROSITE" id="PS51473">
    <property type="entry name" value="GNK2"/>
    <property type="match status" value="1"/>
</dbReference>
<keyword evidence="2 15" id="KW-0723">Serine/threonine-protein kinase</keyword>
<evidence type="ECO:0000256" key="5">
    <source>
        <dbReference type="ARBA" id="ARBA00022729"/>
    </source>
</evidence>
<reference evidence="19" key="1">
    <citation type="submission" date="2016-06" db="EMBL/GenBank/DDBJ databases">
        <title>Parallel loss of symbiosis genes in relatives of nitrogen-fixing non-legume Parasponia.</title>
        <authorList>
            <person name="Van Velzen R."/>
            <person name="Holmer R."/>
            <person name="Bu F."/>
            <person name="Rutten L."/>
            <person name="Van Zeijl A."/>
            <person name="Liu W."/>
            <person name="Santuari L."/>
            <person name="Cao Q."/>
            <person name="Sharma T."/>
            <person name="Shen D."/>
            <person name="Roswanjaya Y."/>
            <person name="Wardhani T."/>
            <person name="Kalhor M.S."/>
            <person name="Jansen J."/>
            <person name="Van den Hoogen J."/>
            <person name="Gungor B."/>
            <person name="Hartog M."/>
            <person name="Hontelez J."/>
            <person name="Verver J."/>
            <person name="Yang W.-C."/>
            <person name="Schijlen E."/>
            <person name="Repin R."/>
            <person name="Schilthuizen M."/>
            <person name="Schranz E."/>
            <person name="Heidstra R."/>
            <person name="Miyata K."/>
            <person name="Fedorova E."/>
            <person name="Kohlen W."/>
            <person name="Bisseling T."/>
            <person name="Smit S."/>
            <person name="Geurts R."/>
        </authorList>
    </citation>
    <scope>NUCLEOTIDE SEQUENCE [LARGE SCALE GENOMIC DNA]</scope>
    <source>
        <strain evidence="19">cv. WU1-14</strain>
    </source>
</reference>
<dbReference type="InterPro" id="IPR011009">
    <property type="entry name" value="Kinase-like_dom_sf"/>
</dbReference>
<dbReference type="CDD" id="cd23509">
    <property type="entry name" value="Gnk2-like"/>
    <property type="match status" value="1"/>
</dbReference>
<dbReference type="EMBL" id="JXTB01000424">
    <property type="protein sequence ID" value="PON41046.1"/>
    <property type="molecule type" value="Genomic_DNA"/>
</dbReference>
<evidence type="ECO:0000256" key="7">
    <source>
        <dbReference type="ARBA" id="ARBA00022741"/>
    </source>
</evidence>
<keyword evidence="9 14" id="KW-0067">ATP-binding</keyword>
<evidence type="ECO:0000256" key="15">
    <source>
        <dbReference type="RuleBase" id="RU000304"/>
    </source>
</evidence>
<dbReference type="GO" id="GO:0005524">
    <property type="term" value="F:ATP binding"/>
    <property type="evidence" value="ECO:0007669"/>
    <property type="project" value="UniProtKB-UniRule"/>
</dbReference>
<evidence type="ECO:0000313" key="18">
    <source>
        <dbReference type="EMBL" id="PON41046.1"/>
    </source>
</evidence>
<evidence type="ECO:0000256" key="6">
    <source>
        <dbReference type="ARBA" id="ARBA00022737"/>
    </source>
</evidence>
<dbReference type="InterPro" id="IPR017441">
    <property type="entry name" value="Protein_kinase_ATP_BS"/>
</dbReference>
<dbReference type="AlphaFoldDB" id="A0A2P5AX12"/>
<keyword evidence="5" id="KW-0732">Signal</keyword>
<dbReference type="PROSITE" id="PS00107">
    <property type="entry name" value="PROTEIN_KINASE_ATP"/>
    <property type="match status" value="1"/>
</dbReference>
<evidence type="ECO:0000256" key="10">
    <source>
        <dbReference type="ARBA" id="ARBA00022989"/>
    </source>
</evidence>
<evidence type="ECO:0000259" key="17">
    <source>
        <dbReference type="PROSITE" id="PS51473"/>
    </source>
</evidence>
<keyword evidence="11" id="KW-0472">Membrane</keyword>
<evidence type="ECO:0000256" key="3">
    <source>
        <dbReference type="ARBA" id="ARBA00022679"/>
    </source>
</evidence>
<evidence type="ECO:0000256" key="12">
    <source>
        <dbReference type="ARBA" id="ARBA00023170"/>
    </source>
</evidence>
<dbReference type="InterPro" id="IPR008271">
    <property type="entry name" value="Ser/Thr_kinase_AS"/>
</dbReference>
<evidence type="ECO:0000256" key="8">
    <source>
        <dbReference type="ARBA" id="ARBA00022777"/>
    </source>
</evidence>
<evidence type="ECO:0000259" key="16">
    <source>
        <dbReference type="PROSITE" id="PS50011"/>
    </source>
</evidence>
<keyword evidence="6" id="KW-0677">Repeat</keyword>
<dbReference type="PROSITE" id="PS00108">
    <property type="entry name" value="PROTEIN_KINASE_ST"/>
    <property type="match status" value="1"/>
</dbReference>
<keyword evidence="4" id="KW-0812">Transmembrane</keyword>
<accession>A0A2P5AX12</accession>
<keyword evidence="19" id="KW-1185">Reference proteome</keyword>
<keyword evidence="7 14" id="KW-0547">Nucleotide-binding</keyword>
<dbReference type="Gene3D" id="1.10.510.10">
    <property type="entry name" value="Transferase(Phosphotransferase) domain 1"/>
    <property type="match status" value="1"/>
</dbReference>
<name>A0A2P5AX12_PARAD</name>
<dbReference type="FunFam" id="1.10.510.10:FF:001697">
    <property type="entry name" value="Uncharacterized protein"/>
    <property type="match status" value="1"/>
</dbReference>
<evidence type="ECO:0000256" key="11">
    <source>
        <dbReference type="ARBA" id="ARBA00023136"/>
    </source>
</evidence>
<keyword evidence="12" id="KW-0675">Receptor</keyword>
<comment type="similarity">
    <text evidence="15">Belongs to the protein kinase superfamily.</text>
</comment>
<keyword evidence="3" id="KW-0808">Transferase</keyword>
<evidence type="ECO:0000256" key="9">
    <source>
        <dbReference type="ARBA" id="ARBA00022840"/>
    </source>
</evidence>
<feature type="domain" description="Protein kinase" evidence="16">
    <location>
        <begin position="138"/>
        <end position="454"/>
    </location>
</feature>
<dbReference type="Proteomes" id="UP000237105">
    <property type="component" value="Unassembled WGS sequence"/>
</dbReference>
<dbReference type="InterPro" id="IPR002902">
    <property type="entry name" value="GNK2"/>
</dbReference>
<gene>
    <name evidence="18" type="ORF">PanWU01x14_292570</name>
</gene>
<dbReference type="Pfam" id="PF00069">
    <property type="entry name" value="Pkinase"/>
    <property type="match status" value="1"/>
</dbReference>
<dbReference type="Gene3D" id="3.30.200.20">
    <property type="entry name" value="Phosphorylase Kinase, domain 1"/>
    <property type="match status" value="1"/>
</dbReference>
<keyword evidence="13" id="KW-0325">Glycoprotein</keyword>
<keyword evidence="8 18" id="KW-0418">Kinase</keyword>
<comment type="subcellular location">
    <subcellularLocation>
        <location evidence="1">Membrane</location>
        <topology evidence="1">Single-pass membrane protein</topology>
    </subcellularLocation>
</comment>
<dbReference type="PANTHER" id="PTHR27002:SF123">
    <property type="entry name" value="CYSTEINE-RICH RECEPTOR-LIKE PROTEIN KINASE 45"/>
    <property type="match status" value="1"/>
</dbReference>
<evidence type="ECO:0000256" key="14">
    <source>
        <dbReference type="PROSITE-ProRule" id="PRU10141"/>
    </source>
</evidence>
<dbReference type="Pfam" id="PF01657">
    <property type="entry name" value="Stress-antifung"/>
    <property type="match status" value="1"/>
</dbReference>
<comment type="caution">
    <text evidence="18">The sequence shown here is derived from an EMBL/GenBank/DDBJ whole genome shotgun (WGS) entry which is preliminary data.</text>
</comment>
<sequence length="494" mass="55506">MIWFELCQVHYSFQMLVPIQIYTGMLPVSNKKQKLVQNPVLFNRVLMYLMIEISKEAAFNASKLKFATWQIRFSDKETIYGLLQCTWDITEGDCQSCFEFSFSELTECCSFRQGGIVVSRSCNVRFELDQFYNDSSTSLLTYTFPKGTKWKIWEVVMVTSAEILPVAIIPGSSNVYYRQKKRTQRDDRSESALLQELASPTAVSITQEGNLVTSVELPFFDLPTIRAATDDFADSNQLGQGGFGTVYMGVLPDGKQVAVKRLSKKSWQGVEELKNETYYNVIGGIARGLLYLHEDSRLKIIHRDLKPSNILLDHEMVAKKSDFSMARIFGENQNTNNTKKVVGTYGYMAPEYAMEGIFSIKSDVFSSGVLLLEIISGKNNSGFYLTKHAETLLAYAWRLWKNGKEVEFVDPLLIEPGSVEEVLRCMHIGLLCVQEDPEDRPTMSAVVVLLHGSESAPLPEPGQPVIAVGRIVANDESTTNPSVNRLTTSTTSPR</sequence>
<dbReference type="SMART" id="SM00220">
    <property type="entry name" value="S_TKc"/>
    <property type="match status" value="1"/>
</dbReference>
<evidence type="ECO:0000256" key="4">
    <source>
        <dbReference type="ARBA" id="ARBA00022692"/>
    </source>
</evidence>
<proteinExistence type="inferred from homology"/>
<dbReference type="InterPro" id="IPR000719">
    <property type="entry name" value="Prot_kinase_dom"/>
</dbReference>
<evidence type="ECO:0000256" key="13">
    <source>
        <dbReference type="ARBA" id="ARBA00023180"/>
    </source>
</evidence>
<evidence type="ECO:0000256" key="1">
    <source>
        <dbReference type="ARBA" id="ARBA00004167"/>
    </source>
</evidence>
<evidence type="ECO:0000256" key="2">
    <source>
        <dbReference type="ARBA" id="ARBA00022527"/>
    </source>
</evidence>
<keyword evidence="10" id="KW-1133">Transmembrane helix</keyword>
<dbReference type="PROSITE" id="PS50011">
    <property type="entry name" value="PROTEIN_KINASE_DOM"/>
    <property type="match status" value="1"/>
</dbReference>
<protein>
    <submittedName>
        <fullName evidence="18">GPCR kinase</fullName>
    </submittedName>
</protein>
<dbReference type="Gene3D" id="3.30.430.20">
    <property type="entry name" value="Gnk2 domain, C-X8-C-X2-C motif"/>
    <property type="match status" value="1"/>
</dbReference>